<protein>
    <submittedName>
        <fullName evidence="1">Uncharacterized protein</fullName>
    </submittedName>
</protein>
<sequence>MQVKVQILVLIAYDLCESEFPSPMAHYENQLPWEDLASVFQLKHTNTCQHGAYNLHVLAQPDSKTKLANFLDAFMRSVGEEFIRQRKQYPQKYCVPNEDEVIISDAVAANITPTVRRWHPEKYSPNEDEHSKSFQQPCLKGLCIHTNESDTCGCALPFRERKMAAFRRDKIENDCYEFEKYNEEAYRNLDVVKTLMLHGEMDAVLRSCAYEGSRLSDWWQETECDCMPLVLGWDRICKYAIKMFIILNLLHFFPESWDKDGVPVDDYRNIKAYQLAIRSCTKTGSLGDVAMYPPLGLLRYKKGTF</sequence>
<dbReference type="Proteomes" id="UP000236664">
    <property type="component" value="Unassembled WGS sequence"/>
</dbReference>
<accession>A0A2K0WJ25</accession>
<comment type="caution">
    <text evidence="1">The sequence shown here is derived from an EMBL/GenBank/DDBJ whole genome shotgun (WGS) entry which is preliminary data.</text>
</comment>
<evidence type="ECO:0000313" key="2">
    <source>
        <dbReference type="Proteomes" id="UP000236664"/>
    </source>
</evidence>
<gene>
    <name evidence="1" type="ORF">FNYG_04475</name>
</gene>
<reference evidence="1 2" key="1">
    <citation type="submission" date="2017-06" db="EMBL/GenBank/DDBJ databases">
        <title>Genome of Fusarium nygamai isolate CS10214.</title>
        <authorList>
            <person name="Gardiner D.M."/>
            <person name="Obanor F."/>
            <person name="Kazan K."/>
        </authorList>
    </citation>
    <scope>NUCLEOTIDE SEQUENCE [LARGE SCALE GENOMIC DNA]</scope>
    <source>
        <strain evidence="1 2">CS10214</strain>
    </source>
</reference>
<dbReference type="OrthoDB" id="3204049at2759"/>
<name>A0A2K0WJ25_GIBNY</name>
<dbReference type="AlphaFoldDB" id="A0A2K0WJ25"/>
<dbReference type="EMBL" id="MTQA01000060">
    <property type="protein sequence ID" value="PNP82286.1"/>
    <property type="molecule type" value="Genomic_DNA"/>
</dbReference>
<proteinExistence type="predicted"/>
<evidence type="ECO:0000313" key="1">
    <source>
        <dbReference type="EMBL" id="PNP82286.1"/>
    </source>
</evidence>
<organism evidence="1 2">
    <name type="scientific">Gibberella nygamai</name>
    <name type="common">Bean root rot disease fungus</name>
    <name type="synonym">Fusarium nygamai</name>
    <dbReference type="NCBI Taxonomy" id="42673"/>
    <lineage>
        <taxon>Eukaryota</taxon>
        <taxon>Fungi</taxon>
        <taxon>Dikarya</taxon>
        <taxon>Ascomycota</taxon>
        <taxon>Pezizomycotina</taxon>
        <taxon>Sordariomycetes</taxon>
        <taxon>Hypocreomycetidae</taxon>
        <taxon>Hypocreales</taxon>
        <taxon>Nectriaceae</taxon>
        <taxon>Fusarium</taxon>
        <taxon>Fusarium fujikuroi species complex</taxon>
    </lineage>
</organism>
<keyword evidence="2" id="KW-1185">Reference proteome</keyword>